<organism evidence="1 2">
    <name type="scientific">Pseudomonas wadenswilerensis</name>
    <dbReference type="NCBI Taxonomy" id="1785161"/>
    <lineage>
        <taxon>Bacteria</taxon>
        <taxon>Pseudomonadati</taxon>
        <taxon>Pseudomonadota</taxon>
        <taxon>Gammaproteobacteria</taxon>
        <taxon>Pseudomonadales</taxon>
        <taxon>Pseudomonadaceae</taxon>
        <taxon>Pseudomonas</taxon>
    </lineage>
</organism>
<reference evidence="2" key="1">
    <citation type="submission" date="2018-07" db="EMBL/GenBank/DDBJ databases">
        <authorList>
            <person name="Blom J."/>
        </authorList>
    </citation>
    <scope>NUCLEOTIDE SEQUENCE [LARGE SCALE GENOMIC DNA]</scope>
    <source>
        <strain evidence="2">CCOS 864</strain>
    </source>
</reference>
<keyword evidence="2" id="KW-1185">Reference proteome</keyword>
<sequence>MSPTSLTLYAYQVGFGDCFLLRFNYPGEVRRHVLIDFGSMGMPKGVAQGQRLLAIAEDIKAKCAGKLDAVVATHRHADHISGFATNRAGTASGDVIRTLAPELVLQPWTEQLELAEDASAPEQPGLRGARSMAQTLKSMNALASAVVTLLDQGRHGLSEDLASRLGFIGEDNISNASAVKNLASMGKRNAFAFFGSADALAELLPGVRTHILGPPTVEQSASIRKQRSRDPAEFWHLHRQLLDAQVNSPNDDPGPFADYPATRGSKLPMSTRWIARRVREARGEQLLQIVTALDKQMNNTSLILLFEVAGKKLLFPGDAQIENWSYALSHPEIRELLADVDLYKVGHHGSLNATPKSLWGGFRKRGKAGTAQRLTSVLSTMPGKHGNPGAGTEVPRRPLLEALGKESELHSTDGLEPGVLYEELEFSF</sequence>
<dbReference type="AlphaFoldDB" id="A0A380T102"/>
<dbReference type="PANTHER" id="PTHR30619:SF1">
    <property type="entry name" value="RECOMBINATION PROTEIN 2"/>
    <property type="match status" value="1"/>
</dbReference>
<dbReference type="PANTHER" id="PTHR30619">
    <property type="entry name" value="DNA INTERNALIZATION/COMPETENCE PROTEIN COMEC/REC2"/>
    <property type="match status" value="1"/>
</dbReference>
<dbReference type="SUPFAM" id="SSF56281">
    <property type="entry name" value="Metallo-hydrolase/oxidoreductase"/>
    <property type="match status" value="1"/>
</dbReference>
<evidence type="ECO:0000313" key="1">
    <source>
        <dbReference type="EMBL" id="SUQ63693.1"/>
    </source>
</evidence>
<accession>A0A380T102</accession>
<dbReference type="Proteomes" id="UP000255177">
    <property type="component" value="Unassembled WGS sequence"/>
</dbReference>
<dbReference type="EMBL" id="UIDD01000008">
    <property type="protein sequence ID" value="SUQ63693.1"/>
    <property type="molecule type" value="Genomic_DNA"/>
</dbReference>
<gene>
    <name evidence="1" type="ORF">CCOS864_03146</name>
</gene>
<dbReference type="RefSeq" id="WP_115087235.1">
    <property type="nucleotide sequence ID" value="NZ_CBCSFG010000015.1"/>
</dbReference>
<dbReference type="InterPro" id="IPR036866">
    <property type="entry name" value="RibonucZ/Hydroxyglut_hydro"/>
</dbReference>
<dbReference type="InterPro" id="IPR052159">
    <property type="entry name" value="Competence_DNA_uptake"/>
</dbReference>
<name>A0A380T102_9PSED</name>
<proteinExistence type="predicted"/>
<protein>
    <submittedName>
        <fullName evidence="1">Beta-lactamase superfamily domain protein</fullName>
    </submittedName>
</protein>
<evidence type="ECO:0000313" key="2">
    <source>
        <dbReference type="Proteomes" id="UP000255177"/>
    </source>
</evidence>
<dbReference type="Gene3D" id="3.60.15.10">
    <property type="entry name" value="Ribonuclease Z/Hydroxyacylglutathione hydrolase-like"/>
    <property type="match status" value="2"/>
</dbReference>